<evidence type="ECO:0000256" key="11">
    <source>
        <dbReference type="SAM" id="SignalP"/>
    </source>
</evidence>
<dbReference type="InterPro" id="IPR039391">
    <property type="entry name" value="Phytocyanin-like"/>
</dbReference>
<keyword evidence="5" id="KW-0472">Membrane</keyword>
<comment type="similarity">
    <text evidence="9">Belongs to the early nodulin-like (ENODL) family.</text>
</comment>
<dbReference type="Proteomes" id="UP001187471">
    <property type="component" value="Unassembled WGS sequence"/>
</dbReference>
<evidence type="ECO:0000256" key="3">
    <source>
        <dbReference type="ARBA" id="ARBA00022622"/>
    </source>
</evidence>
<reference evidence="13" key="1">
    <citation type="submission" date="2022-12" db="EMBL/GenBank/DDBJ databases">
        <title>Draft genome assemblies for two species of Escallonia (Escalloniales).</title>
        <authorList>
            <person name="Chanderbali A."/>
            <person name="Dervinis C."/>
            <person name="Anghel I."/>
            <person name="Soltis D."/>
            <person name="Soltis P."/>
            <person name="Zapata F."/>
        </authorList>
    </citation>
    <scope>NUCLEOTIDE SEQUENCE</scope>
    <source>
        <strain evidence="13">UCBG92.1500</strain>
        <tissue evidence="13">Leaf</tissue>
    </source>
</reference>
<dbReference type="FunFam" id="2.60.40.420:FF:000010">
    <property type="entry name" value="Early nodulin-like protein 1"/>
    <property type="match status" value="1"/>
</dbReference>
<evidence type="ECO:0000313" key="14">
    <source>
        <dbReference type="Proteomes" id="UP001187471"/>
    </source>
</evidence>
<feature type="compositionally biased region" description="Low complexity" evidence="10">
    <location>
        <begin position="144"/>
        <end position="192"/>
    </location>
</feature>
<evidence type="ECO:0000256" key="6">
    <source>
        <dbReference type="ARBA" id="ARBA00023157"/>
    </source>
</evidence>
<dbReference type="InterPro" id="IPR008972">
    <property type="entry name" value="Cupredoxin"/>
</dbReference>
<keyword evidence="3" id="KW-0336">GPI-anchor</keyword>
<evidence type="ECO:0000313" key="13">
    <source>
        <dbReference type="EMBL" id="KAK2968433.1"/>
    </source>
</evidence>
<dbReference type="Pfam" id="PF02298">
    <property type="entry name" value="Cu_bind_like"/>
    <property type="match status" value="1"/>
</dbReference>
<evidence type="ECO:0000256" key="2">
    <source>
        <dbReference type="ARBA" id="ARBA00022475"/>
    </source>
</evidence>
<keyword evidence="8" id="KW-0449">Lipoprotein</keyword>
<dbReference type="SUPFAM" id="SSF49503">
    <property type="entry name" value="Cupredoxins"/>
    <property type="match status" value="1"/>
</dbReference>
<evidence type="ECO:0000256" key="1">
    <source>
        <dbReference type="ARBA" id="ARBA00004609"/>
    </source>
</evidence>
<proteinExistence type="inferred from homology"/>
<feature type="domain" description="Phytocyanin" evidence="12">
    <location>
        <begin position="24"/>
        <end position="125"/>
    </location>
</feature>
<feature type="region of interest" description="Disordered" evidence="10">
    <location>
        <begin position="133"/>
        <end position="291"/>
    </location>
</feature>
<organism evidence="13 14">
    <name type="scientific">Escallonia rubra</name>
    <dbReference type="NCBI Taxonomy" id="112253"/>
    <lineage>
        <taxon>Eukaryota</taxon>
        <taxon>Viridiplantae</taxon>
        <taxon>Streptophyta</taxon>
        <taxon>Embryophyta</taxon>
        <taxon>Tracheophyta</taxon>
        <taxon>Spermatophyta</taxon>
        <taxon>Magnoliopsida</taxon>
        <taxon>eudicotyledons</taxon>
        <taxon>Gunneridae</taxon>
        <taxon>Pentapetalae</taxon>
        <taxon>asterids</taxon>
        <taxon>campanulids</taxon>
        <taxon>Escalloniales</taxon>
        <taxon>Escalloniaceae</taxon>
        <taxon>Escallonia</taxon>
    </lineage>
</organism>
<dbReference type="GO" id="GO:0098552">
    <property type="term" value="C:side of membrane"/>
    <property type="evidence" value="ECO:0007669"/>
    <property type="project" value="UniProtKB-KW"/>
</dbReference>
<feature type="compositionally biased region" description="Low complexity" evidence="10">
    <location>
        <begin position="215"/>
        <end position="252"/>
    </location>
</feature>
<keyword evidence="2" id="KW-1003">Cell membrane</keyword>
<keyword evidence="4 11" id="KW-0732">Signal</keyword>
<dbReference type="PRINTS" id="PR01217">
    <property type="entry name" value="PRICHEXTENSN"/>
</dbReference>
<dbReference type="GO" id="GO:0009055">
    <property type="term" value="F:electron transfer activity"/>
    <property type="evidence" value="ECO:0007669"/>
    <property type="project" value="InterPro"/>
</dbReference>
<keyword evidence="7" id="KW-0325">Glycoprotein</keyword>
<dbReference type="GO" id="GO:0005886">
    <property type="term" value="C:plasma membrane"/>
    <property type="evidence" value="ECO:0007669"/>
    <property type="project" value="UniProtKB-SubCell"/>
</dbReference>
<evidence type="ECO:0000259" key="12">
    <source>
        <dbReference type="PROSITE" id="PS51485"/>
    </source>
</evidence>
<evidence type="ECO:0000256" key="10">
    <source>
        <dbReference type="SAM" id="MobiDB-lite"/>
    </source>
</evidence>
<accession>A0AA88QEZ9</accession>
<feature type="chain" id="PRO_5041683906" description="Phytocyanin domain-containing protein" evidence="11">
    <location>
        <begin position="24"/>
        <end position="319"/>
    </location>
</feature>
<evidence type="ECO:0000256" key="4">
    <source>
        <dbReference type="ARBA" id="ARBA00022729"/>
    </source>
</evidence>
<dbReference type="PANTHER" id="PTHR33021:SF14">
    <property type="entry name" value="OS01G0272700 PROTEIN"/>
    <property type="match status" value="1"/>
</dbReference>
<dbReference type="InterPro" id="IPR041846">
    <property type="entry name" value="ENL_dom"/>
</dbReference>
<dbReference type="AlphaFoldDB" id="A0AA88QEZ9"/>
<dbReference type="CDD" id="cd11019">
    <property type="entry name" value="OsENODL1_like"/>
    <property type="match status" value="1"/>
</dbReference>
<evidence type="ECO:0000256" key="8">
    <source>
        <dbReference type="ARBA" id="ARBA00023288"/>
    </source>
</evidence>
<dbReference type="Gene3D" id="2.60.40.420">
    <property type="entry name" value="Cupredoxins - blue copper proteins"/>
    <property type="match status" value="1"/>
</dbReference>
<comment type="subcellular location">
    <subcellularLocation>
        <location evidence="1">Cell membrane</location>
        <topology evidence="1">Lipid-anchor</topology>
        <topology evidence="1">GPI-anchor</topology>
    </subcellularLocation>
</comment>
<sequence length="319" mass="32642">MALEKSLCLFLALVAVVIRSSDAYTFVVGGRDGWVVKPSEDYNLWSQRLRFLINDTLYFKYNKGSDSVLVVNKDDYDKCNTAKPIKKFDDGSSFFTFDRSGPFYFISGNKSNCDKGQKLLVVVLAVRFPPMPKPPAPAPPTGHAPPTLAPAIAPKSPSPGAHAPSPATHAPSPATHGPSPATHAPSPATHGPSPATYGPSPATYGPSPATHAPSPVTHAPSPATHAPAPSPVSHAPVPSNAPANSPLSPAPSGKGPAVSPAPATHGPVSPSTGPASGNTPADVRTPPPSSAPAFTPSVVLVSTVSLVLSVAFSSFITSP</sequence>
<name>A0AA88QEZ9_9ASTE</name>
<feature type="signal peptide" evidence="11">
    <location>
        <begin position="1"/>
        <end position="23"/>
    </location>
</feature>
<keyword evidence="6" id="KW-1015">Disulfide bond</keyword>
<dbReference type="PROSITE" id="PS51485">
    <property type="entry name" value="PHYTOCYANIN"/>
    <property type="match status" value="1"/>
</dbReference>
<evidence type="ECO:0000256" key="7">
    <source>
        <dbReference type="ARBA" id="ARBA00023180"/>
    </source>
</evidence>
<evidence type="ECO:0000256" key="5">
    <source>
        <dbReference type="ARBA" id="ARBA00023136"/>
    </source>
</evidence>
<keyword evidence="14" id="KW-1185">Reference proteome</keyword>
<comment type="caution">
    <text evidence="13">The sequence shown here is derived from an EMBL/GenBank/DDBJ whole genome shotgun (WGS) entry which is preliminary data.</text>
</comment>
<dbReference type="EMBL" id="JAVXUO010002917">
    <property type="protein sequence ID" value="KAK2968433.1"/>
    <property type="molecule type" value="Genomic_DNA"/>
</dbReference>
<feature type="compositionally biased region" description="Pro residues" evidence="10">
    <location>
        <begin position="133"/>
        <end position="143"/>
    </location>
</feature>
<gene>
    <name evidence="13" type="ORF">RJ640_004439</name>
</gene>
<dbReference type="InterPro" id="IPR003245">
    <property type="entry name" value="Phytocyanin_dom"/>
</dbReference>
<feature type="compositionally biased region" description="Polar residues" evidence="10">
    <location>
        <begin position="269"/>
        <end position="279"/>
    </location>
</feature>
<protein>
    <recommendedName>
        <fullName evidence="12">Phytocyanin domain-containing protein</fullName>
    </recommendedName>
</protein>
<evidence type="ECO:0000256" key="9">
    <source>
        <dbReference type="ARBA" id="ARBA00035011"/>
    </source>
</evidence>
<dbReference type="PANTHER" id="PTHR33021">
    <property type="entry name" value="BLUE COPPER PROTEIN"/>
    <property type="match status" value="1"/>
</dbReference>